<gene>
    <name evidence="2" type="ORF">ACFOWS_04565</name>
</gene>
<feature type="compositionally biased region" description="Basic residues" evidence="1">
    <location>
        <begin position="1"/>
        <end position="10"/>
    </location>
</feature>
<evidence type="ECO:0000313" key="2">
    <source>
        <dbReference type="EMBL" id="MFC4219391.1"/>
    </source>
</evidence>
<feature type="region of interest" description="Disordered" evidence="1">
    <location>
        <begin position="1"/>
        <end position="21"/>
    </location>
</feature>
<dbReference type="EMBL" id="JBHSCL010000004">
    <property type="protein sequence ID" value="MFC4219391.1"/>
    <property type="molecule type" value="Genomic_DNA"/>
</dbReference>
<sequence length="101" mass="11677">MQGGKRKGAGRPKGIPNRKTEALRERVDKLIDENWESLQGDLKRLDSKGRVDAILKLLEYALPKLNRTEISEISTVEELLTLTPDERRERIKELREKLNVN</sequence>
<evidence type="ECO:0000256" key="1">
    <source>
        <dbReference type="SAM" id="MobiDB-lite"/>
    </source>
</evidence>
<organism evidence="2 3">
    <name type="scientific">Flagellimonas marina</name>
    <dbReference type="NCBI Taxonomy" id="1775168"/>
    <lineage>
        <taxon>Bacteria</taxon>
        <taxon>Pseudomonadati</taxon>
        <taxon>Bacteroidota</taxon>
        <taxon>Flavobacteriia</taxon>
        <taxon>Flavobacteriales</taxon>
        <taxon>Flavobacteriaceae</taxon>
        <taxon>Flagellimonas</taxon>
    </lineage>
</organism>
<accession>A0ABV8PKM4</accession>
<protein>
    <submittedName>
        <fullName evidence="2">Uncharacterized protein</fullName>
    </submittedName>
</protein>
<comment type="caution">
    <text evidence="2">The sequence shown here is derived from an EMBL/GenBank/DDBJ whole genome shotgun (WGS) entry which is preliminary data.</text>
</comment>
<evidence type="ECO:0000313" key="3">
    <source>
        <dbReference type="Proteomes" id="UP001595841"/>
    </source>
</evidence>
<name>A0ABV8PKM4_9FLAO</name>
<dbReference type="Proteomes" id="UP001595841">
    <property type="component" value="Unassembled WGS sequence"/>
</dbReference>
<proteinExistence type="predicted"/>
<dbReference type="RefSeq" id="WP_379762782.1">
    <property type="nucleotide sequence ID" value="NZ_JBHSCL010000004.1"/>
</dbReference>
<reference evidence="3" key="1">
    <citation type="journal article" date="2019" name="Int. J. Syst. Evol. Microbiol.">
        <title>The Global Catalogue of Microorganisms (GCM) 10K type strain sequencing project: providing services to taxonomists for standard genome sequencing and annotation.</title>
        <authorList>
            <consortium name="The Broad Institute Genomics Platform"/>
            <consortium name="The Broad Institute Genome Sequencing Center for Infectious Disease"/>
            <person name="Wu L."/>
            <person name="Ma J."/>
        </authorList>
    </citation>
    <scope>NUCLEOTIDE SEQUENCE [LARGE SCALE GENOMIC DNA]</scope>
    <source>
        <strain evidence="3">CGMCC 1.15774</strain>
    </source>
</reference>
<keyword evidence="3" id="KW-1185">Reference proteome</keyword>